<dbReference type="SUPFAM" id="SSF81324">
    <property type="entry name" value="Voltage-gated potassium channels"/>
    <property type="match status" value="1"/>
</dbReference>
<dbReference type="PRINTS" id="PR01415">
    <property type="entry name" value="ANKYRIN"/>
</dbReference>
<keyword evidence="8 14" id="KW-0630">Potassium</keyword>
<dbReference type="InterPro" id="IPR036770">
    <property type="entry name" value="Ankyrin_rpt-contain_sf"/>
</dbReference>
<keyword evidence="3 14" id="KW-0813">Transport</keyword>
<feature type="transmembrane region" description="Helical" evidence="14">
    <location>
        <begin position="32"/>
        <end position="52"/>
    </location>
</feature>
<evidence type="ECO:0000256" key="4">
    <source>
        <dbReference type="ARBA" id="ARBA00022538"/>
    </source>
</evidence>
<evidence type="ECO:0000256" key="1">
    <source>
        <dbReference type="ARBA" id="ARBA00004141"/>
    </source>
</evidence>
<dbReference type="Gene3D" id="1.25.40.20">
    <property type="entry name" value="Ankyrin repeat-containing domain"/>
    <property type="match status" value="1"/>
</dbReference>
<dbReference type="PROSITE" id="PS50297">
    <property type="entry name" value="ANK_REP_REGION"/>
    <property type="match status" value="2"/>
</dbReference>
<dbReference type="InterPro" id="IPR045319">
    <property type="entry name" value="KAT/AKT"/>
</dbReference>
<comment type="caution">
    <text evidence="14">Lacks conserved residue(s) required for the propagation of feature annotation.</text>
</comment>
<dbReference type="EMBL" id="JACMSC010000008">
    <property type="protein sequence ID" value="KAG6510401.1"/>
    <property type="molecule type" value="Genomic_DNA"/>
</dbReference>
<evidence type="ECO:0000256" key="6">
    <source>
        <dbReference type="ARBA" id="ARBA00022826"/>
    </source>
</evidence>
<dbReference type="GO" id="GO:0005249">
    <property type="term" value="F:voltage-gated potassium channel activity"/>
    <property type="evidence" value="ECO:0007669"/>
    <property type="project" value="UniProtKB-UniRule"/>
</dbReference>
<dbReference type="Gene3D" id="1.10.287.630">
    <property type="entry name" value="Helix hairpin bin"/>
    <property type="match status" value="1"/>
</dbReference>
<dbReference type="CDD" id="cd00038">
    <property type="entry name" value="CAP_ED"/>
    <property type="match status" value="1"/>
</dbReference>
<feature type="transmembrane region" description="Helical" evidence="14">
    <location>
        <begin position="221"/>
        <end position="246"/>
    </location>
</feature>
<comment type="subcellular location">
    <subcellularLocation>
        <location evidence="1 14">Membrane</location>
        <topology evidence="1 14">Multi-pass membrane protein</topology>
    </subcellularLocation>
</comment>
<evidence type="ECO:0000256" key="10">
    <source>
        <dbReference type="ARBA" id="ARBA00023065"/>
    </source>
</evidence>
<keyword evidence="4 14" id="KW-0633">Potassium transport</keyword>
<feature type="domain" description="Cyclic nucleotide-binding" evidence="15">
    <location>
        <begin position="295"/>
        <end position="404"/>
    </location>
</feature>
<keyword evidence="11 14" id="KW-0472">Membrane</keyword>
<feature type="repeat" description="ANK" evidence="13">
    <location>
        <begin position="497"/>
        <end position="529"/>
    </location>
</feature>
<feature type="repeat" description="ANK" evidence="13">
    <location>
        <begin position="594"/>
        <end position="626"/>
    </location>
</feature>
<organism evidence="16 17">
    <name type="scientific">Zingiber officinale</name>
    <name type="common">Ginger</name>
    <name type="synonym">Amomum zingiber</name>
    <dbReference type="NCBI Taxonomy" id="94328"/>
    <lineage>
        <taxon>Eukaryota</taxon>
        <taxon>Viridiplantae</taxon>
        <taxon>Streptophyta</taxon>
        <taxon>Embryophyta</taxon>
        <taxon>Tracheophyta</taxon>
        <taxon>Spermatophyta</taxon>
        <taxon>Magnoliopsida</taxon>
        <taxon>Liliopsida</taxon>
        <taxon>Zingiberales</taxon>
        <taxon>Zingiberaceae</taxon>
        <taxon>Zingiber</taxon>
    </lineage>
</organism>
<dbReference type="AlphaFoldDB" id="A0A8J5L9V8"/>
<evidence type="ECO:0000313" key="17">
    <source>
        <dbReference type="Proteomes" id="UP000734854"/>
    </source>
</evidence>
<comment type="domain">
    <text evidence="14">The segment S4 is probably the voltage-sensor and is characterized by a series of positively charged amino acids. The pore-forming region H5 is enclosed by the transmembrane segments S5 and S6 in the Shaker-type (1P/6TM) and contains the GYGD signature motif which seems to be involved in potassium selectivity.</text>
</comment>
<sequence length="632" mass="72309">MEGKYRPRLHLHLMHVQTMIVTNQEQIRVRWYGLWVNVIVLWAIYSIFFTSLEFGFFRGLSEQLEGLDCAQIIFLVDIVIQFFVPYRDLETYKMISHRRKIALRYLRGSFAVDLLGCFPWDSIYKATGNEAIRFLTWVRVFRARKIIQFFKMMEKDIRINYLVTRIVKLLMAELYCAHTAACVFHYLALMVPQEQEGNTWIGSLTLLGYGDIHAVNTREMIFVMVYISLTMILGAYVIGNMTALIVKGSKTEQFRDRMSDLIEYMNIKKLEKGIRSQIKDHLRLQYENSYRKEYILENIPVAVRSKILNGSMQVMRLNEELFLPGEMIVEQGSPANRIYVVLQGYLEELFIGEDSAEEPIVELTTSDTLGDVALLCHIPQPFAVRVCELCKVLLIEKQSWDNILQLHMKDHTQMLINLLEVPKPAATIFNQSVNICDFRQKRREPSILQLEPHIRYLIAKQEEELALGLSSTAYYGDINRLKLLINGGADPNTANYDGRTALHMAAGRGHEKVVKFLIKRGVDVNCIDKFGNSPLLEALKAGHELIAAVLVENGGIVNLNDAGRFLCEAVTDNNVKLLRGLLKYGVDPNSRNYDERTPLHVAASQGLHHAATILIESGADVLSKDRYLNTLQ</sequence>
<protein>
    <recommendedName>
        <fullName evidence="14">Potassium channel</fullName>
    </recommendedName>
</protein>
<dbReference type="Gene3D" id="1.10.287.70">
    <property type="match status" value="1"/>
</dbReference>
<evidence type="ECO:0000256" key="7">
    <source>
        <dbReference type="ARBA" id="ARBA00022882"/>
    </source>
</evidence>
<proteinExistence type="inferred from homology"/>
<dbReference type="Proteomes" id="UP000734854">
    <property type="component" value="Unassembled WGS sequence"/>
</dbReference>
<dbReference type="Pfam" id="PF00027">
    <property type="entry name" value="cNMP_binding"/>
    <property type="match status" value="1"/>
</dbReference>
<evidence type="ECO:0000256" key="3">
    <source>
        <dbReference type="ARBA" id="ARBA00022448"/>
    </source>
</evidence>
<dbReference type="InterPro" id="IPR002110">
    <property type="entry name" value="Ankyrin_rpt"/>
</dbReference>
<dbReference type="PANTHER" id="PTHR45743">
    <property type="entry name" value="POTASSIUM CHANNEL AKT1"/>
    <property type="match status" value="1"/>
</dbReference>
<dbReference type="Pfam" id="PF12796">
    <property type="entry name" value="Ank_2"/>
    <property type="match status" value="2"/>
</dbReference>
<evidence type="ECO:0000259" key="15">
    <source>
        <dbReference type="PROSITE" id="PS50042"/>
    </source>
</evidence>
<comment type="similarity">
    <text evidence="2 14">Belongs to the potassium channel family. Plant (TC 1.A.1.4) subfamily.</text>
</comment>
<evidence type="ECO:0000256" key="11">
    <source>
        <dbReference type="ARBA" id="ARBA00023136"/>
    </source>
</evidence>
<dbReference type="PROSITE" id="PS50042">
    <property type="entry name" value="CNMP_BINDING_3"/>
    <property type="match status" value="1"/>
</dbReference>
<gene>
    <name evidence="16" type="ORF">ZIOFF_028411</name>
</gene>
<dbReference type="GO" id="GO:0034702">
    <property type="term" value="C:monoatomic ion channel complex"/>
    <property type="evidence" value="ECO:0007669"/>
    <property type="project" value="UniProtKB-KW"/>
</dbReference>
<keyword evidence="17" id="KW-1185">Reference proteome</keyword>
<dbReference type="InterPro" id="IPR005821">
    <property type="entry name" value="Ion_trans_dom"/>
</dbReference>
<comment type="subunit">
    <text evidence="14">The potassium channel is composed of a homo- or heterotetrameric complex of pore-forming subunits.</text>
</comment>
<keyword evidence="12 14" id="KW-0407">Ion channel</keyword>
<evidence type="ECO:0000256" key="9">
    <source>
        <dbReference type="ARBA" id="ARBA00022989"/>
    </source>
</evidence>
<evidence type="ECO:0000256" key="13">
    <source>
        <dbReference type="PROSITE-ProRule" id="PRU00023"/>
    </source>
</evidence>
<evidence type="ECO:0000256" key="8">
    <source>
        <dbReference type="ARBA" id="ARBA00022958"/>
    </source>
</evidence>
<dbReference type="SUPFAM" id="SSF51206">
    <property type="entry name" value="cAMP-binding domain-like"/>
    <property type="match status" value="1"/>
</dbReference>
<keyword evidence="6 14" id="KW-0631">Potassium channel</keyword>
<dbReference type="SUPFAM" id="SSF48403">
    <property type="entry name" value="Ankyrin repeat"/>
    <property type="match status" value="1"/>
</dbReference>
<keyword evidence="7 14" id="KW-0851">Voltage-gated channel</keyword>
<accession>A0A8J5L9V8</accession>
<dbReference type="InterPro" id="IPR000595">
    <property type="entry name" value="cNMP-bd_dom"/>
</dbReference>
<dbReference type="SMART" id="SM00100">
    <property type="entry name" value="cNMP"/>
    <property type="match status" value="1"/>
</dbReference>
<dbReference type="Pfam" id="PF00520">
    <property type="entry name" value="Ion_trans"/>
    <property type="match status" value="1"/>
</dbReference>
<keyword evidence="10 14" id="KW-0406">Ion transport</keyword>
<keyword evidence="9 14" id="KW-1133">Transmembrane helix</keyword>
<dbReference type="SMART" id="SM00248">
    <property type="entry name" value="ANK"/>
    <property type="match status" value="5"/>
</dbReference>
<keyword evidence="13" id="KW-0040">ANK repeat</keyword>
<dbReference type="PANTHER" id="PTHR45743:SF4">
    <property type="entry name" value="POTASSIUM CHANNEL KOR2"/>
    <property type="match status" value="1"/>
</dbReference>
<evidence type="ECO:0000256" key="5">
    <source>
        <dbReference type="ARBA" id="ARBA00022692"/>
    </source>
</evidence>
<evidence type="ECO:0000313" key="16">
    <source>
        <dbReference type="EMBL" id="KAG6510401.1"/>
    </source>
</evidence>
<comment type="function">
    <text evidence="14">Potassium channel.</text>
</comment>
<evidence type="ECO:0000256" key="12">
    <source>
        <dbReference type="ARBA" id="ARBA00023303"/>
    </source>
</evidence>
<name>A0A8J5L9V8_ZINOF</name>
<dbReference type="Gene3D" id="2.60.120.10">
    <property type="entry name" value="Jelly Rolls"/>
    <property type="match status" value="1"/>
</dbReference>
<feature type="repeat" description="ANK" evidence="13">
    <location>
        <begin position="530"/>
        <end position="562"/>
    </location>
</feature>
<reference evidence="16 17" key="1">
    <citation type="submission" date="2020-08" db="EMBL/GenBank/DDBJ databases">
        <title>Plant Genome Project.</title>
        <authorList>
            <person name="Zhang R.-G."/>
        </authorList>
    </citation>
    <scope>NUCLEOTIDE SEQUENCE [LARGE SCALE GENOMIC DNA]</scope>
    <source>
        <tissue evidence="16">Rhizome</tissue>
    </source>
</reference>
<evidence type="ECO:0000256" key="2">
    <source>
        <dbReference type="ARBA" id="ARBA00007929"/>
    </source>
</evidence>
<dbReference type="PROSITE" id="PS50088">
    <property type="entry name" value="ANK_REPEAT"/>
    <property type="match status" value="3"/>
</dbReference>
<comment type="caution">
    <text evidence="16">The sequence shown here is derived from an EMBL/GenBank/DDBJ whole genome shotgun (WGS) entry which is preliminary data.</text>
</comment>
<dbReference type="InterPro" id="IPR014710">
    <property type="entry name" value="RmlC-like_jellyroll"/>
</dbReference>
<keyword evidence="5 14" id="KW-0812">Transmembrane</keyword>
<feature type="transmembrane region" description="Helical" evidence="14">
    <location>
        <begin position="72"/>
        <end position="89"/>
    </location>
</feature>
<evidence type="ECO:0000256" key="14">
    <source>
        <dbReference type="RuleBase" id="RU369015"/>
    </source>
</evidence>
<dbReference type="InterPro" id="IPR018490">
    <property type="entry name" value="cNMP-bd_dom_sf"/>
</dbReference>